<evidence type="ECO:0000256" key="2">
    <source>
        <dbReference type="ARBA" id="ARBA00012224"/>
    </source>
</evidence>
<organism evidence="7 8">
    <name type="scientific">Candidatus Cryptobacteroides faecavium</name>
    <dbReference type="NCBI Taxonomy" id="2840762"/>
    <lineage>
        <taxon>Bacteria</taxon>
        <taxon>Pseudomonadati</taxon>
        <taxon>Bacteroidota</taxon>
        <taxon>Bacteroidia</taxon>
        <taxon>Bacteroidales</taxon>
        <taxon>Candidatus Cryptobacteroides</taxon>
    </lineage>
</organism>
<dbReference type="SUPFAM" id="SSF53383">
    <property type="entry name" value="PLP-dependent transferases"/>
    <property type="match status" value="1"/>
</dbReference>
<dbReference type="Gene3D" id="3.40.640.10">
    <property type="entry name" value="Type I PLP-dependent aspartate aminotransferase-like (Major domain)"/>
    <property type="match status" value="1"/>
</dbReference>
<keyword evidence="7" id="KW-0032">Aminotransferase</keyword>
<comment type="cofactor">
    <cofactor evidence="1">
        <name>pyridoxal 5'-phosphate</name>
        <dbReference type="ChEBI" id="CHEBI:597326"/>
    </cofactor>
</comment>
<proteinExistence type="inferred from homology"/>
<dbReference type="EMBL" id="JADIMB010000095">
    <property type="protein sequence ID" value="MBO8471422.1"/>
    <property type="molecule type" value="Genomic_DNA"/>
</dbReference>
<keyword evidence="4" id="KW-0456">Lyase</keyword>
<sequence>MGKYDFDEIVPRRGTESVKWDLAEEEGVIPMWVADMDFRTAPAVLDALRRRVGHGVFGYTKMPQKYFDAVCGWFGRRHGLSMEPDWILPISGVVPALTAIIKALVKLGEKVIFQSPAYNCFYTSVTKNGCSLSLNPLIYKDNTYSIDFADLERRASDPDAKLLILCNPHNPSGRVWTRDELTRVGEICLENGVFVIADEIHCELTYPGHDYIPFASLSDRFLMNSVTCSSPSKAFNIAGLEIANIMAADSSVRGRIKEAMKQSELDHINSFGPDALIAAYTEGEEWLAELCRYIYDNYLYLVSYISGHLPGYRVLPLEGTYLAWMDISRSGMKSDALAERILRDGKVMVNPGTMYGPGGEDFLRINLACPRKLLEEGLGRMCRTILGL</sequence>
<dbReference type="InterPro" id="IPR015422">
    <property type="entry name" value="PyrdxlP-dep_Trfase_small"/>
</dbReference>
<evidence type="ECO:0000313" key="8">
    <source>
        <dbReference type="Proteomes" id="UP000823603"/>
    </source>
</evidence>
<keyword evidence="7" id="KW-0808">Transferase</keyword>
<dbReference type="Proteomes" id="UP000823603">
    <property type="component" value="Unassembled WGS sequence"/>
</dbReference>
<protein>
    <recommendedName>
        <fullName evidence="2">cysteine-S-conjugate beta-lyase</fullName>
        <ecNumber evidence="2">4.4.1.13</ecNumber>
    </recommendedName>
</protein>
<name>A0A9D9NF79_9BACT</name>
<evidence type="ECO:0000256" key="5">
    <source>
        <dbReference type="ARBA" id="ARBA00037974"/>
    </source>
</evidence>
<dbReference type="AlphaFoldDB" id="A0A9D9NF79"/>
<evidence type="ECO:0000256" key="4">
    <source>
        <dbReference type="ARBA" id="ARBA00023239"/>
    </source>
</evidence>
<evidence type="ECO:0000313" key="7">
    <source>
        <dbReference type="EMBL" id="MBO8471422.1"/>
    </source>
</evidence>
<reference evidence="7" key="2">
    <citation type="journal article" date="2021" name="PeerJ">
        <title>Extensive microbial diversity within the chicken gut microbiome revealed by metagenomics and culture.</title>
        <authorList>
            <person name="Gilroy R."/>
            <person name="Ravi A."/>
            <person name="Getino M."/>
            <person name="Pursley I."/>
            <person name="Horton D.L."/>
            <person name="Alikhan N.F."/>
            <person name="Baker D."/>
            <person name="Gharbi K."/>
            <person name="Hall N."/>
            <person name="Watson M."/>
            <person name="Adriaenssens E.M."/>
            <person name="Foster-Nyarko E."/>
            <person name="Jarju S."/>
            <person name="Secka A."/>
            <person name="Antonio M."/>
            <person name="Oren A."/>
            <person name="Chaudhuri R.R."/>
            <person name="La Ragione R."/>
            <person name="Hildebrand F."/>
            <person name="Pallen M.J."/>
        </authorList>
    </citation>
    <scope>NUCLEOTIDE SEQUENCE</scope>
    <source>
        <strain evidence="7">B2-22910</strain>
    </source>
</reference>
<dbReference type="GO" id="GO:0030170">
    <property type="term" value="F:pyridoxal phosphate binding"/>
    <property type="evidence" value="ECO:0007669"/>
    <property type="project" value="InterPro"/>
</dbReference>
<dbReference type="GO" id="GO:0047804">
    <property type="term" value="F:cysteine-S-conjugate beta-lyase activity"/>
    <property type="evidence" value="ECO:0007669"/>
    <property type="project" value="UniProtKB-EC"/>
</dbReference>
<feature type="domain" description="Aminotransferase class I/classII large" evidence="6">
    <location>
        <begin position="33"/>
        <end position="379"/>
    </location>
</feature>
<reference evidence="7" key="1">
    <citation type="submission" date="2020-10" db="EMBL/GenBank/DDBJ databases">
        <authorList>
            <person name="Gilroy R."/>
        </authorList>
    </citation>
    <scope>NUCLEOTIDE SEQUENCE</scope>
    <source>
        <strain evidence="7">B2-22910</strain>
    </source>
</reference>
<evidence type="ECO:0000259" key="6">
    <source>
        <dbReference type="Pfam" id="PF00155"/>
    </source>
</evidence>
<dbReference type="EC" id="4.4.1.13" evidence="2"/>
<dbReference type="CDD" id="cd00609">
    <property type="entry name" value="AAT_like"/>
    <property type="match status" value="1"/>
</dbReference>
<dbReference type="PANTHER" id="PTHR43525">
    <property type="entry name" value="PROTEIN MALY"/>
    <property type="match status" value="1"/>
</dbReference>
<dbReference type="Pfam" id="PF00155">
    <property type="entry name" value="Aminotran_1_2"/>
    <property type="match status" value="1"/>
</dbReference>
<dbReference type="InterPro" id="IPR015421">
    <property type="entry name" value="PyrdxlP-dep_Trfase_major"/>
</dbReference>
<dbReference type="InterPro" id="IPR051798">
    <property type="entry name" value="Class-II_PLP-Dep_Aminotrans"/>
</dbReference>
<dbReference type="InterPro" id="IPR015424">
    <property type="entry name" value="PyrdxlP-dep_Trfase"/>
</dbReference>
<comment type="caution">
    <text evidence="7">The sequence shown here is derived from an EMBL/GenBank/DDBJ whole genome shotgun (WGS) entry which is preliminary data.</text>
</comment>
<gene>
    <name evidence="7" type="ORF">IAB82_06460</name>
</gene>
<dbReference type="NCBIfam" id="TIGR04350">
    <property type="entry name" value="C_S_lyase_PatB"/>
    <property type="match status" value="1"/>
</dbReference>
<accession>A0A9D9NF79</accession>
<dbReference type="InterPro" id="IPR004839">
    <property type="entry name" value="Aminotransferase_I/II_large"/>
</dbReference>
<dbReference type="PANTHER" id="PTHR43525:SF1">
    <property type="entry name" value="PROTEIN MALY"/>
    <property type="match status" value="1"/>
</dbReference>
<evidence type="ECO:0000256" key="1">
    <source>
        <dbReference type="ARBA" id="ARBA00001933"/>
    </source>
</evidence>
<dbReference type="Gene3D" id="3.90.1150.10">
    <property type="entry name" value="Aspartate Aminotransferase, domain 1"/>
    <property type="match status" value="1"/>
</dbReference>
<dbReference type="InterPro" id="IPR027619">
    <property type="entry name" value="C-S_lyase_PatB-like"/>
</dbReference>
<comment type="similarity">
    <text evidence="5">Belongs to the class-II pyridoxal-phosphate-dependent aminotransferase family. MalY/PatB cystathionine beta-lyase subfamily.</text>
</comment>
<evidence type="ECO:0000256" key="3">
    <source>
        <dbReference type="ARBA" id="ARBA00022898"/>
    </source>
</evidence>
<keyword evidence="3" id="KW-0663">Pyridoxal phosphate</keyword>
<dbReference type="GO" id="GO:0008483">
    <property type="term" value="F:transaminase activity"/>
    <property type="evidence" value="ECO:0007669"/>
    <property type="project" value="UniProtKB-KW"/>
</dbReference>